<evidence type="ECO:0000256" key="4">
    <source>
        <dbReference type="RuleBase" id="RU000394"/>
    </source>
</evidence>
<dbReference type="GO" id="GO:0005871">
    <property type="term" value="C:kinesin complex"/>
    <property type="evidence" value="ECO:0007669"/>
    <property type="project" value="TreeGrafter"/>
</dbReference>
<dbReference type="GO" id="GO:0005524">
    <property type="term" value="F:ATP binding"/>
    <property type="evidence" value="ECO:0007669"/>
    <property type="project" value="UniProtKB-UniRule"/>
</dbReference>
<feature type="binding site" evidence="3">
    <location>
        <begin position="125"/>
        <end position="132"/>
    </location>
    <ligand>
        <name>ATP</name>
        <dbReference type="ChEBI" id="CHEBI:30616"/>
    </ligand>
</feature>
<dbReference type="OrthoDB" id="3176171at2759"/>
<organism evidence="6 7">
    <name type="scientific">Triparma strigata</name>
    <dbReference type="NCBI Taxonomy" id="1606541"/>
    <lineage>
        <taxon>Eukaryota</taxon>
        <taxon>Sar</taxon>
        <taxon>Stramenopiles</taxon>
        <taxon>Ochrophyta</taxon>
        <taxon>Bolidophyceae</taxon>
        <taxon>Parmales</taxon>
        <taxon>Triparmaceae</taxon>
        <taxon>Triparma</taxon>
    </lineage>
</organism>
<dbReference type="InterPro" id="IPR013761">
    <property type="entry name" value="SAM/pointed_sf"/>
</dbReference>
<keyword evidence="3 4" id="KW-0505">Motor protein</keyword>
<dbReference type="InterPro" id="IPR036961">
    <property type="entry name" value="Kinesin_motor_dom_sf"/>
</dbReference>
<dbReference type="PROSITE" id="PS00411">
    <property type="entry name" value="KINESIN_MOTOR_1"/>
    <property type="match status" value="1"/>
</dbReference>
<dbReference type="SUPFAM" id="SSF52540">
    <property type="entry name" value="P-loop containing nucleoside triphosphate hydrolases"/>
    <property type="match status" value="1"/>
</dbReference>
<evidence type="ECO:0000256" key="2">
    <source>
        <dbReference type="ARBA" id="ARBA00022840"/>
    </source>
</evidence>
<dbReference type="PANTHER" id="PTHR24115">
    <property type="entry name" value="KINESIN-RELATED"/>
    <property type="match status" value="1"/>
</dbReference>
<dbReference type="EMBL" id="BRXY01000236">
    <property type="protein sequence ID" value="GMH79677.1"/>
    <property type="molecule type" value="Genomic_DNA"/>
</dbReference>
<keyword evidence="7" id="KW-1185">Reference proteome</keyword>
<dbReference type="Gene3D" id="3.40.850.10">
    <property type="entry name" value="Kinesin motor domain"/>
    <property type="match status" value="1"/>
</dbReference>
<evidence type="ECO:0000313" key="6">
    <source>
        <dbReference type="EMBL" id="GMH79677.1"/>
    </source>
</evidence>
<dbReference type="InterPro" id="IPR027417">
    <property type="entry name" value="P-loop_NTPase"/>
</dbReference>
<dbReference type="GO" id="GO:0016887">
    <property type="term" value="F:ATP hydrolysis activity"/>
    <property type="evidence" value="ECO:0007669"/>
    <property type="project" value="TreeGrafter"/>
</dbReference>
<reference evidence="7" key="1">
    <citation type="journal article" date="2023" name="Commun. Biol.">
        <title>Genome analysis of Parmales, the sister group of diatoms, reveals the evolutionary specialization of diatoms from phago-mixotrophs to photoautotrophs.</title>
        <authorList>
            <person name="Ban H."/>
            <person name="Sato S."/>
            <person name="Yoshikawa S."/>
            <person name="Yamada K."/>
            <person name="Nakamura Y."/>
            <person name="Ichinomiya M."/>
            <person name="Sato N."/>
            <person name="Blanc-Mathieu R."/>
            <person name="Endo H."/>
            <person name="Kuwata A."/>
            <person name="Ogata H."/>
        </authorList>
    </citation>
    <scope>NUCLEOTIDE SEQUENCE [LARGE SCALE GENOMIC DNA]</scope>
    <source>
        <strain evidence="7">NIES 3701</strain>
    </source>
</reference>
<dbReference type="GO" id="GO:0008017">
    <property type="term" value="F:microtubule binding"/>
    <property type="evidence" value="ECO:0007669"/>
    <property type="project" value="InterPro"/>
</dbReference>
<feature type="domain" description="Kinesin motor" evidence="5">
    <location>
        <begin position="35"/>
        <end position="349"/>
    </location>
</feature>
<dbReference type="GO" id="GO:0007018">
    <property type="term" value="P:microtubule-based movement"/>
    <property type="evidence" value="ECO:0007669"/>
    <property type="project" value="InterPro"/>
</dbReference>
<name>A0A9W7AWM1_9STRA</name>
<protein>
    <recommendedName>
        <fullName evidence="4">Kinesin-like protein</fullName>
    </recommendedName>
</protein>
<keyword evidence="2 3" id="KW-0067">ATP-binding</keyword>
<dbReference type="Pfam" id="PF00225">
    <property type="entry name" value="Kinesin"/>
    <property type="match status" value="1"/>
</dbReference>
<dbReference type="InterPro" id="IPR019821">
    <property type="entry name" value="Kinesin_motor_CS"/>
</dbReference>
<dbReference type="InterPro" id="IPR027640">
    <property type="entry name" value="Kinesin-like_fam"/>
</dbReference>
<evidence type="ECO:0000313" key="7">
    <source>
        <dbReference type="Proteomes" id="UP001165085"/>
    </source>
</evidence>
<comment type="similarity">
    <text evidence="3 4">Belongs to the TRAFAC class myosin-kinesin ATPase superfamily. Kinesin family.</text>
</comment>
<keyword evidence="4" id="KW-0493">Microtubule</keyword>
<evidence type="ECO:0000256" key="3">
    <source>
        <dbReference type="PROSITE-ProRule" id="PRU00283"/>
    </source>
</evidence>
<dbReference type="PROSITE" id="PS50067">
    <property type="entry name" value="KINESIN_MOTOR_2"/>
    <property type="match status" value="1"/>
</dbReference>
<dbReference type="SUPFAM" id="SSF47769">
    <property type="entry name" value="SAM/Pointed domain"/>
    <property type="match status" value="1"/>
</dbReference>
<dbReference type="PANTHER" id="PTHR24115:SF0">
    <property type="entry name" value="FI21273P1-RELATED"/>
    <property type="match status" value="1"/>
</dbReference>
<evidence type="ECO:0000256" key="1">
    <source>
        <dbReference type="ARBA" id="ARBA00022741"/>
    </source>
</evidence>
<dbReference type="GO" id="GO:0003777">
    <property type="term" value="F:microtubule motor activity"/>
    <property type="evidence" value="ECO:0007669"/>
    <property type="project" value="InterPro"/>
</dbReference>
<comment type="caution">
    <text evidence="6">The sequence shown here is derived from an EMBL/GenBank/DDBJ whole genome shotgun (WGS) entry which is preliminary data.</text>
</comment>
<accession>A0A9W7AWM1</accession>
<dbReference type="AlphaFoldDB" id="A0A9W7AWM1"/>
<dbReference type="InterPro" id="IPR001752">
    <property type="entry name" value="Kinesin_motor_dom"/>
</dbReference>
<dbReference type="GO" id="GO:0005874">
    <property type="term" value="C:microtubule"/>
    <property type="evidence" value="ECO:0007669"/>
    <property type="project" value="UniProtKB-KW"/>
</dbReference>
<keyword evidence="1 3" id="KW-0547">Nucleotide-binding</keyword>
<proteinExistence type="inferred from homology"/>
<gene>
    <name evidence="6" type="ORF">TrST_g7907</name>
</gene>
<dbReference type="GO" id="GO:0005819">
    <property type="term" value="C:spindle"/>
    <property type="evidence" value="ECO:0007669"/>
    <property type="project" value="TreeGrafter"/>
</dbReference>
<dbReference type="PRINTS" id="PR00380">
    <property type="entry name" value="KINESINHEAVY"/>
</dbReference>
<dbReference type="SMART" id="SM00129">
    <property type="entry name" value="KISc"/>
    <property type="match status" value="1"/>
</dbReference>
<dbReference type="Proteomes" id="UP001165085">
    <property type="component" value="Unassembled WGS sequence"/>
</dbReference>
<sequence length="476" mass="51984">MENQQLHELHEAHVRSFRAKMPVAPESKPPLSELQSTVVCRCRPLLPDHDNGSFQAVTTNGPNIYVHKEVSKAGLVNTTGKINSKKFQLHASTSDGDDQSIYDLFVQAVVEKSTAGGIGCVLAYGQTGAGKTHTIEAMMEIMFGTGIEIVAVSCFEIRSDEVHDLLNDGEELRVLTGAEGTDNIVGLKKVETVEGEVTEVVGRAKSLRSTASTNANDQSSRSHAFYTFFLPSGGSLTFVDLAGSENKADAISHSESENADERLKEMKEINKSLGDLKECIRLTLVNSKGGKQQHIPYRRSVLTRLLRTSLDVSPTSEVKTTFLCHVAPTRRSLPMTINSLNYAEQMVSATNAAREAAKFKGPEKWSPKMVASWVEKLDGGKYAKLAESMHMSGKIFQTMWLNDFIKRVCAAGGSEADGNYIYEKFHDLVAESKKKKKIKKVEEVTIEIVEGKKTGPKPDAAVMYGAGFSAACVENS</sequence>
<evidence type="ECO:0000259" key="5">
    <source>
        <dbReference type="PROSITE" id="PS50067"/>
    </source>
</evidence>